<dbReference type="InterPro" id="IPR050492">
    <property type="entry name" value="Bact_metal-bind_prot9"/>
</dbReference>
<dbReference type="PANTHER" id="PTHR42953:SF1">
    <property type="entry name" value="METAL-BINDING PROTEIN HI_0362-RELATED"/>
    <property type="match status" value="1"/>
</dbReference>
<dbReference type="EMBL" id="BNAI01000005">
    <property type="protein sequence ID" value="GHF21619.1"/>
    <property type="molecule type" value="Genomic_DNA"/>
</dbReference>
<evidence type="ECO:0000256" key="4">
    <source>
        <dbReference type="ARBA" id="ARBA00022729"/>
    </source>
</evidence>
<evidence type="ECO:0000313" key="7">
    <source>
        <dbReference type="Proteomes" id="UP000617531"/>
    </source>
</evidence>
<dbReference type="GO" id="GO:0046872">
    <property type="term" value="F:metal ion binding"/>
    <property type="evidence" value="ECO:0007669"/>
    <property type="project" value="UniProtKB-KW"/>
</dbReference>
<dbReference type="InterPro" id="IPR006127">
    <property type="entry name" value="ZnuA-like"/>
</dbReference>
<evidence type="ECO:0000256" key="3">
    <source>
        <dbReference type="ARBA" id="ARBA00022723"/>
    </source>
</evidence>
<dbReference type="GO" id="GO:0030001">
    <property type="term" value="P:metal ion transport"/>
    <property type="evidence" value="ECO:0007669"/>
    <property type="project" value="InterPro"/>
</dbReference>
<protein>
    <submittedName>
        <fullName evidence="6">Metal ABC transporter substrate-binding protein</fullName>
    </submittedName>
</protein>
<gene>
    <name evidence="6" type="ORF">GCM10011600_23230</name>
</gene>
<dbReference type="GO" id="GO:0007155">
    <property type="term" value="P:cell adhesion"/>
    <property type="evidence" value="ECO:0007669"/>
    <property type="project" value="InterPro"/>
</dbReference>
<dbReference type="PRINTS" id="PR00690">
    <property type="entry name" value="ADHESNFAMILY"/>
</dbReference>
<reference evidence="6" key="2">
    <citation type="submission" date="2020-09" db="EMBL/GenBank/DDBJ databases">
        <authorList>
            <person name="Sun Q."/>
            <person name="Zhou Y."/>
        </authorList>
    </citation>
    <scope>NUCLEOTIDE SEQUENCE</scope>
    <source>
        <strain evidence="6">CGMCC 1.16548</strain>
    </source>
</reference>
<keyword evidence="4" id="KW-0732">Signal</keyword>
<sequence length="322" mass="33214">MTTILITDYGSAVPRLALPALATASLLAVGGLAGCAATPAADDGRLSIVASTDVYGDIAETIAGDDVEVTSIITSAAQDPHSYEASAQNQLAIADADLVIRNGGGYDPFIDTLLDASGNDALVLLDAVEISGLAADAEPDSGDEHGHIEGFNEHVWYSFEAMDALAGELAAQLGDLDAANAETYRANYEAFAAELGTLEERAHDLHETVEGTGVAITEPVPLYLLAELGLDNATPDAFSEAIEEGTDVPPLVLDETLQLFTAGSVGLLAYNQQTAGAETEEVRAAAEAAGVPVVSFTETLPDGADYLSWMTDNLEAVATALS</sequence>
<dbReference type="Pfam" id="PF01297">
    <property type="entry name" value="ZnuA"/>
    <property type="match status" value="1"/>
</dbReference>
<dbReference type="PANTHER" id="PTHR42953">
    <property type="entry name" value="HIGH-AFFINITY ZINC UPTAKE SYSTEM PROTEIN ZNUA-RELATED"/>
    <property type="match status" value="1"/>
</dbReference>
<comment type="caution">
    <text evidence="6">The sequence shown here is derived from an EMBL/GenBank/DDBJ whole genome shotgun (WGS) entry which is preliminary data.</text>
</comment>
<reference evidence="6" key="1">
    <citation type="journal article" date="2014" name="Int. J. Syst. Evol. Microbiol.">
        <title>Complete genome sequence of Corynebacterium casei LMG S-19264T (=DSM 44701T), isolated from a smear-ripened cheese.</title>
        <authorList>
            <consortium name="US DOE Joint Genome Institute (JGI-PGF)"/>
            <person name="Walter F."/>
            <person name="Albersmeier A."/>
            <person name="Kalinowski J."/>
            <person name="Ruckert C."/>
        </authorList>
    </citation>
    <scope>NUCLEOTIDE SEQUENCE</scope>
    <source>
        <strain evidence="6">CGMCC 1.16548</strain>
    </source>
</reference>
<comment type="subcellular location">
    <subcellularLocation>
        <location evidence="1">Cell envelope</location>
    </subcellularLocation>
</comment>
<keyword evidence="2 5" id="KW-0813">Transport</keyword>
<evidence type="ECO:0000313" key="6">
    <source>
        <dbReference type="EMBL" id="GHF21619.1"/>
    </source>
</evidence>
<comment type="similarity">
    <text evidence="5">Belongs to the bacterial solute-binding protein 9 family.</text>
</comment>
<accession>A0A8J3GSC1</accession>
<dbReference type="Proteomes" id="UP000617531">
    <property type="component" value="Unassembled WGS sequence"/>
</dbReference>
<dbReference type="AlphaFoldDB" id="A0A8J3GSC1"/>
<evidence type="ECO:0000256" key="1">
    <source>
        <dbReference type="ARBA" id="ARBA00004196"/>
    </source>
</evidence>
<dbReference type="SUPFAM" id="SSF53807">
    <property type="entry name" value="Helical backbone' metal receptor"/>
    <property type="match status" value="1"/>
</dbReference>
<dbReference type="GO" id="GO:0030313">
    <property type="term" value="C:cell envelope"/>
    <property type="evidence" value="ECO:0007669"/>
    <property type="project" value="UniProtKB-SubCell"/>
</dbReference>
<evidence type="ECO:0000256" key="2">
    <source>
        <dbReference type="ARBA" id="ARBA00022448"/>
    </source>
</evidence>
<name>A0A8J3GSC1_9MICO</name>
<organism evidence="6 7">
    <name type="scientific">Pseudolysinimonas yzui</name>
    <dbReference type="NCBI Taxonomy" id="2708254"/>
    <lineage>
        <taxon>Bacteria</taxon>
        <taxon>Bacillati</taxon>
        <taxon>Actinomycetota</taxon>
        <taxon>Actinomycetes</taxon>
        <taxon>Micrococcales</taxon>
        <taxon>Microbacteriaceae</taxon>
        <taxon>Pseudolysinimonas</taxon>
    </lineage>
</organism>
<keyword evidence="3" id="KW-0479">Metal-binding</keyword>
<proteinExistence type="inferred from homology"/>
<dbReference type="InterPro" id="IPR006128">
    <property type="entry name" value="Lipoprotein_PsaA-like"/>
</dbReference>
<evidence type="ECO:0000256" key="5">
    <source>
        <dbReference type="RuleBase" id="RU003512"/>
    </source>
</evidence>
<keyword evidence="7" id="KW-1185">Reference proteome</keyword>
<dbReference type="Gene3D" id="3.40.50.1980">
    <property type="entry name" value="Nitrogenase molybdenum iron protein domain"/>
    <property type="match status" value="1"/>
</dbReference>